<dbReference type="AlphaFoldDB" id="A0AAJ8BL43"/>
<dbReference type="KEGG" id="ang:An01g04890"/>
<proteinExistence type="predicted"/>
<sequence>MTLDDSQCDNDDLHVKQHMAKAVIELLVTSGISVTREKSCGGNQVDSVSLEALQSAHITSCYRLTYEVEPMLPAISSLCPSQRYDVTERPAQESSAPRRKPRTTLADGYQTVPQLPGHFLVLIHRLANGEARLKPGVTPTGAPGDAIFDHMRAIASNSDGVHTPDQRSAPSLRSMMGNLTGPVFPPSPLLVISTLPRNFTSSFKECGDEAGQQHARRGVGNTVTQAAMRP</sequence>
<dbReference type="GeneID" id="84589937"/>
<evidence type="ECO:0000256" key="1">
    <source>
        <dbReference type="SAM" id="MobiDB-lite"/>
    </source>
</evidence>
<feature type="region of interest" description="Disordered" evidence="1">
    <location>
        <begin position="209"/>
        <end position="230"/>
    </location>
</feature>
<dbReference type="RefSeq" id="XP_059599649.1">
    <property type="nucleotide sequence ID" value="XM_059747805.1"/>
</dbReference>
<reference evidence="2" key="2">
    <citation type="submission" date="2025-08" db="UniProtKB">
        <authorList>
            <consortium name="RefSeq"/>
        </authorList>
    </citation>
    <scope>IDENTIFICATION</scope>
</reference>
<reference evidence="2" key="1">
    <citation type="submission" date="2025-02" db="EMBL/GenBank/DDBJ databases">
        <authorList>
            <consortium name="NCBI Genome Project"/>
        </authorList>
    </citation>
    <scope>NUCLEOTIDE SEQUENCE</scope>
</reference>
<name>A0AAJ8BL43_ASPNG</name>
<organism evidence="2">
    <name type="scientific">Aspergillus niger</name>
    <dbReference type="NCBI Taxonomy" id="5061"/>
    <lineage>
        <taxon>Eukaryota</taxon>
        <taxon>Fungi</taxon>
        <taxon>Dikarya</taxon>
        <taxon>Ascomycota</taxon>
        <taxon>Pezizomycotina</taxon>
        <taxon>Eurotiomycetes</taxon>
        <taxon>Eurotiomycetidae</taxon>
        <taxon>Eurotiales</taxon>
        <taxon>Aspergillaceae</taxon>
        <taxon>Aspergillus</taxon>
        <taxon>Aspergillus subgen. Circumdati</taxon>
    </lineage>
</organism>
<feature type="compositionally biased region" description="Polar residues" evidence="1">
    <location>
        <begin position="221"/>
        <end position="230"/>
    </location>
</feature>
<gene>
    <name evidence="2" type="ORF">An01g04890</name>
</gene>
<accession>A0AAJ8BL43</accession>
<protein>
    <submittedName>
        <fullName evidence="2">Uncharacterized protein</fullName>
    </submittedName>
</protein>
<dbReference type="VEuPathDB" id="FungiDB:An01g04890"/>
<evidence type="ECO:0000313" key="2">
    <source>
        <dbReference type="RefSeq" id="XP_059599649.1"/>
    </source>
</evidence>